<reference evidence="1 2" key="1">
    <citation type="submission" date="2018-11" db="EMBL/GenBank/DDBJ databases">
        <authorList>
            <consortium name="Pathogen Informatics"/>
        </authorList>
    </citation>
    <scope>NUCLEOTIDE SEQUENCE [LARGE SCALE GENOMIC DNA]</scope>
</reference>
<dbReference type="OrthoDB" id="6380619at2759"/>
<keyword evidence="2" id="KW-1185">Reference proteome</keyword>
<dbReference type="AlphaFoldDB" id="A0A3P6QR78"/>
<dbReference type="EMBL" id="UYRU01012879">
    <property type="protein sequence ID" value="VDK48537.1"/>
    <property type="molecule type" value="Genomic_DNA"/>
</dbReference>
<dbReference type="Proteomes" id="UP000281553">
    <property type="component" value="Unassembled WGS sequence"/>
</dbReference>
<sequence length="93" mass="10444">MLYGFVNEQIAKLTFSPRSFSPGSCTAYPLRMTPYPDQTSQADLGATNRPLADRMNHILSTMLYAREVLHSLRLVDHFLNQLVNVSPYAPKAS</sequence>
<organism evidence="1 2">
    <name type="scientific">Dibothriocephalus latus</name>
    <name type="common">Fish tapeworm</name>
    <name type="synonym">Diphyllobothrium latum</name>
    <dbReference type="NCBI Taxonomy" id="60516"/>
    <lineage>
        <taxon>Eukaryota</taxon>
        <taxon>Metazoa</taxon>
        <taxon>Spiralia</taxon>
        <taxon>Lophotrochozoa</taxon>
        <taxon>Platyhelminthes</taxon>
        <taxon>Cestoda</taxon>
        <taxon>Eucestoda</taxon>
        <taxon>Diphyllobothriidea</taxon>
        <taxon>Diphyllobothriidae</taxon>
        <taxon>Dibothriocephalus</taxon>
    </lineage>
</organism>
<evidence type="ECO:0000313" key="1">
    <source>
        <dbReference type="EMBL" id="VDK48537.1"/>
    </source>
</evidence>
<protein>
    <submittedName>
        <fullName evidence="1">Uncharacterized protein</fullName>
    </submittedName>
</protein>
<name>A0A3P6QR78_DIBLA</name>
<accession>A0A3P6QR78</accession>
<evidence type="ECO:0000313" key="2">
    <source>
        <dbReference type="Proteomes" id="UP000281553"/>
    </source>
</evidence>
<gene>
    <name evidence="1" type="ORF">DILT_LOCUS1664</name>
</gene>
<proteinExistence type="predicted"/>